<dbReference type="Gramene" id="EFJ10216">
    <property type="protein sequence ID" value="EFJ10216"/>
    <property type="gene ID" value="SELMODRAFT_427406"/>
</dbReference>
<evidence type="ECO:0000313" key="1">
    <source>
        <dbReference type="EMBL" id="EFJ10216.1"/>
    </source>
</evidence>
<accession>D8SZH5</accession>
<dbReference type="Proteomes" id="UP000001514">
    <property type="component" value="Unassembled WGS sequence"/>
</dbReference>
<dbReference type="HOGENOM" id="CLU_1206570_0_0_1"/>
<name>D8SZH5_SELML</name>
<dbReference type="AlphaFoldDB" id="D8SZH5"/>
<gene>
    <name evidence="1" type="ORF">SELMODRAFT_427406</name>
</gene>
<dbReference type="InParanoid" id="D8SZH5"/>
<sequence length="230" mass="25393">MTLQPGQNGMLSTSSTLEQYVVIFQWGKPKVAADTSESSDAQVHEPDMAVAFGSNEMPLRDTPFGHMQQQHFSQLLVLPEHFANEDSSLFKAAIPVICPYHGRPRRSAPVTSTIRPFHIPTLGMFVAVSSFLVTIRNRDMPPLAGIFPKLQEMRMMPESRHFAWARQAWSQEAQEISKEKLSLIGGRGVAPHDCVPVPTRHQLNCSKAGLASATLSPHDVNAANHRVPHG</sequence>
<organism evidence="2">
    <name type="scientific">Selaginella moellendorffii</name>
    <name type="common">Spikemoss</name>
    <dbReference type="NCBI Taxonomy" id="88036"/>
    <lineage>
        <taxon>Eukaryota</taxon>
        <taxon>Viridiplantae</taxon>
        <taxon>Streptophyta</taxon>
        <taxon>Embryophyta</taxon>
        <taxon>Tracheophyta</taxon>
        <taxon>Lycopodiopsida</taxon>
        <taxon>Selaginellales</taxon>
        <taxon>Selaginellaceae</taxon>
        <taxon>Selaginella</taxon>
    </lineage>
</organism>
<reference evidence="1 2" key="1">
    <citation type="journal article" date="2011" name="Science">
        <title>The Selaginella genome identifies genetic changes associated with the evolution of vascular plants.</title>
        <authorList>
            <person name="Banks J.A."/>
            <person name="Nishiyama T."/>
            <person name="Hasebe M."/>
            <person name="Bowman J.L."/>
            <person name="Gribskov M."/>
            <person name="dePamphilis C."/>
            <person name="Albert V.A."/>
            <person name="Aono N."/>
            <person name="Aoyama T."/>
            <person name="Ambrose B.A."/>
            <person name="Ashton N.W."/>
            <person name="Axtell M.J."/>
            <person name="Barker E."/>
            <person name="Barker M.S."/>
            <person name="Bennetzen J.L."/>
            <person name="Bonawitz N.D."/>
            <person name="Chapple C."/>
            <person name="Cheng C."/>
            <person name="Correa L.G."/>
            <person name="Dacre M."/>
            <person name="DeBarry J."/>
            <person name="Dreyer I."/>
            <person name="Elias M."/>
            <person name="Engstrom E.M."/>
            <person name="Estelle M."/>
            <person name="Feng L."/>
            <person name="Finet C."/>
            <person name="Floyd S.K."/>
            <person name="Frommer W.B."/>
            <person name="Fujita T."/>
            <person name="Gramzow L."/>
            <person name="Gutensohn M."/>
            <person name="Harholt J."/>
            <person name="Hattori M."/>
            <person name="Heyl A."/>
            <person name="Hirai T."/>
            <person name="Hiwatashi Y."/>
            <person name="Ishikawa M."/>
            <person name="Iwata M."/>
            <person name="Karol K.G."/>
            <person name="Koehler B."/>
            <person name="Kolukisaoglu U."/>
            <person name="Kubo M."/>
            <person name="Kurata T."/>
            <person name="Lalonde S."/>
            <person name="Li K."/>
            <person name="Li Y."/>
            <person name="Litt A."/>
            <person name="Lyons E."/>
            <person name="Manning G."/>
            <person name="Maruyama T."/>
            <person name="Michael T.P."/>
            <person name="Mikami K."/>
            <person name="Miyazaki S."/>
            <person name="Morinaga S."/>
            <person name="Murata T."/>
            <person name="Mueller-Roeber B."/>
            <person name="Nelson D.R."/>
            <person name="Obara M."/>
            <person name="Oguri Y."/>
            <person name="Olmstead R.G."/>
            <person name="Onodera N."/>
            <person name="Petersen B.L."/>
            <person name="Pils B."/>
            <person name="Prigge M."/>
            <person name="Rensing S.A."/>
            <person name="Riano-Pachon D.M."/>
            <person name="Roberts A.W."/>
            <person name="Sato Y."/>
            <person name="Scheller H.V."/>
            <person name="Schulz B."/>
            <person name="Schulz C."/>
            <person name="Shakirov E.V."/>
            <person name="Shibagaki N."/>
            <person name="Shinohara N."/>
            <person name="Shippen D.E."/>
            <person name="Soerensen I."/>
            <person name="Sotooka R."/>
            <person name="Sugimoto N."/>
            <person name="Sugita M."/>
            <person name="Sumikawa N."/>
            <person name="Tanurdzic M."/>
            <person name="Theissen G."/>
            <person name="Ulvskov P."/>
            <person name="Wakazuki S."/>
            <person name="Weng J.K."/>
            <person name="Willats W.W."/>
            <person name="Wipf D."/>
            <person name="Wolf P.G."/>
            <person name="Yang L."/>
            <person name="Zimmer A.D."/>
            <person name="Zhu Q."/>
            <person name="Mitros T."/>
            <person name="Hellsten U."/>
            <person name="Loque D."/>
            <person name="Otillar R."/>
            <person name="Salamov A."/>
            <person name="Schmutz J."/>
            <person name="Shapiro H."/>
            <person name="Lindquist E."/>
            <person name="Lucas S."/>
            <person name="Rokhsar D."/>
            <person name="Grigoriev I.V."/>
        </authorList>
    </citation>
    <scope>NUCLEOTIDE SEQUENCE [LARGE SCALE GENOMIC DNA]</scope>
</reference>
<proteinExistence type="predicted"/>
<evidence type="ECO:0000313" key="2">
    <source>
        <dbReference type="Proteomes" id="UP000001514"/>
    </source>
</evidence>
<dbReference type="EMBL" id="GL377655">
    <property type="protein sequence ID" value="EFJ10216.1"/>
    <property type="molecule type" value="Genomic_DNA"/>
</dbReference>
<keyword evidence="2" id="KW-1185">Reference proteome</keyword>
<dbReference type="KEGG" id="smo:SELMODRAFT_427406"/>
<protein>
    <submittedName>
        <fullName evidence="1">Uncharacterized protein</fullName>
    </submittedName>
</protein>